<keyword evidence="9" id="KW-1185">Reference proteome</keyword>
<dbReference type="PROSITE" id="PS50893">
    <property type="entry name" value="ABC_TRANSPORTER_2"/>
    <property type="match status" value="1"/>
</dbReference>
<dbReference type="GO" id="GO:0015658">
    <property type="term" value="F:branched-chain amino acid transmembrane transporter activity"/>
    <property type="evidence" value="ECO:0007669"/>
    <property type="project" value="TreeGrafter"/>
</dbReference>
<evidence type="ECO:0000256" key="3">
    <source>
        <dbReference type="ARBA" id="ARBA00022475"/>
    </source>
</evidence>
<evidence type="ECO:0000256" key="4">
    <source>
        <dbReference type="ARBA" id="ARBA00022741"/>
    </source>
</evidence>
<evidence type="ECO:0000256" key="5">
    <source>
        <dbReference type="ARBA" id="ARBA00022840"/>
    </source>
</evidence>
<keyword evidence="2" id="KW-0813">Transport</keyword>
<dbReference type="SUPFAM" id="SSF52540">
    <property type="entry name" value="P-loop containing nucleoside triphosphate hydrolases"/>
    <property type="match status" value="1"/>
</dbReference>
<dbReference type="PANTHER" id="PTHR43820:SF2">
    <property type="entry name" value="ABC TRANSPORTER ATP-BINDING PROTEIN"/>
    <property type="match status" value="1"/>
</dbReference>
<organism evidence="8 9">
    <name type="scientific">Glaciimonas immobilis</name>
    <dbReference type="NCBI Taxonomy" id="728004"/>
    <lineage>
        <taxon>Bacteria</taxon>
        <taxon>Pseudomonadati</taxon>
        <taxon>Pseudomonadota</taxon>
        <taxon>Betaproteobacteria</taxon>
        <taxon>Burkholderiales</taxon>
        <taxon>Oxalobacteraceae</taxon>
        <taxon>Glaciimonas</taxon>
    </lineage>
</organism>
<keyword evidence="5 8" id="KW-0067">ATP-binding</keyword>
<keyword evidence="4" id="KW-0547">Nucleotide-binding</keyword>
<feature type="domain" description="ABC transporter" evidence="7">
    <location>
        <begin position="17"/>
        <end position="252"/>
    </location>
</feature>
<dbReference type="InterPro" id="IPR003439">
    <property type="entry name" value="ABC_transporter-like_ATP-bd"/>
</dbReference>
<dbReference type="CDD" id="cd03224">
    <property type="entry name" value="ABC_TM1139_LivF_branched"/>
    <property type="match status" value="1"/>
</dbReference>
<dbReference type="Proteomes" id="UP000571084">
    <property type="component" value="Unassembled WGS sequence"/>
</dbReference>
<comment type="similarity">
    <text evidence="1">Belongs to the ABC transporter superfamily.</text>
</comment>
<evidence type="ECO:0000259" key="7">
    <source>
        <dbReference type="PROSITE" id="PS50893"/>
    </source>
</evidence>
<dbReference type="Pfam" id="PF00005">
    <property type="entry name" value="ABC_tran"/>
    <property type="match status" value="1"/>
</dbReference>
<reference evidence="8 9" key="1">
    <citation type="submission" date="2020-08" db="EMBL/GenBank/DDBJ databases">
        <title>Genomic Encyclopedia of Type Strains, Phase IV (KMG-IV): sequencing the most valuable type-strain genomes for metagenomic binning, comparative biology and taxonomic classification.</title>
        <authorList>
            <person name="Goeker M."/>
        </authorList>
    </citation>
    <scope>NUCLEOTIDE SEQUENCE [LARGE SCALE GENOMIC DNA]</scope>
    <source>
        <strain evidence="8 9">DSM 23240</strain>
    </source>
</reference>
<evidence type="ECO:0000256" key="1">
    <source>
        <dbReference type="ARBA" id="ARBA00005417"/>
    </source>
</evidence>
<keyword evidence="6" id="KW-0029">Amino-acid transport</keyword>
<dbReference type="InterPro" id="IPR003593">
    <property type="entry name" value="AAA+_ATPase"/>
</dbReference>
<dbReference type="GO" id="GO:0005524">
    <property type="term" value="F:ATP binding"/>
    <property type="evidence" value="ECO:0007669"/>
    <property type="project" value="UniProtKB-KW"/>
</dbReference>
<proteinExistence type="inferred from homology"/>
<evidence type="ECO:0000313" key="9">
    <source>
        <dbReference type="Proteomes" id="UP000571084"/>
    </source>
</evidence>
<keyword evidence="3" id="KW-0472">Membrane</keyword>
<dbReference type="InterPro" id="IPR052156">
    <property type="entry name" value="BCAA_Transport_ATP-bd_LivF"/>
</dbReference>
<dbReference type="AlphaFoldDB" id="A0A840RVN6"/>
<dbReference type="GO" id="GO:0016887">
    <property type="term" value="F:ATP hydrolysis activity"/>
    <property type="evidence" value="ECO:0007669"/>
    <property type="project" value="InterPro"/>
</dbReference>
<evidence type="ECO:0000256" key="6">
    <source>
        <dbReference type="ARBA" id="ARBA00022970"/>
    </source>
</evidence>
<evidence type="ECO:0000256" key="2">
    <source>
        <dbReference type="ARBA" id="ARBA00022448"/>
    </source>
</evidence>
<name>A0A840RVN6_9BURK</name>
<dbReference type="PROSITE" id="PS00211">
    <property type="entry name" value="ABC_TRANSPORTER_1"/>
    <property type="match status" value="1"/>
</dbReference>
<keyword evidence="3" id="KW-1003">Cell membrane</keyword>
<comment type="caution">
    <text evidence="8">The sequence shown here is derived from an EMBL/GenBank/DDBJ whole genome shotgun (WGS) entry which is preliminary data.</text>
</comment>
<dbReference type="EMBL" id="JACHHQ010000006">
    <property type="protein sequence ID" value="MBB5201158.1"/>
    <property type="molecule type" value="Genomic_DNA"/>
</dbReference>
<evidence type="ECO:0000313" key="8">
    <source>
        <dbReference type="EMBL" id="MBB5201158.1"/>
    </source>
</evidence>
<dbReference type="InterPro" id="IPR027417">
    <property type="entry name" value="P-loop_NTPase"/>
</dbReference>
<protein>
    <submittedName>
        <fullName evidence="8">Branched-chain amino acid transport system ATP-binding protein</fullName>
    </submittedName>
</protein>
<dbReference type="RefSeq" id="WP_245182428.1">
    <property type="nucleotide sequence ID" value="NZ_JAAOZT010000012.1"/>
</dbReference>
<accession>A0A840RVN6</accession>
<dbReference type="InterPro" id="IPR017871">
    <property type="entry name" value="ABC_transporter-like_CS"/>
</dbReference>
<gene>
    <name evidence="8" type="ORF">HNR39_003007</name>
</gene>
<sequence>MSIDNIVNSVNTTDSSLSVAGLTAFYGASQVLFGIDLEVGRGQCMALLGRNGAGKSTTMKAIAGIMPSIAKKISLEGNDIDGLPPYRIARAGLAFVPEDRQVFPEHSVEDNLTLAAKAGSALRHEGREDWTLDRIYHAFPLLLPLRTRLAGQLSGGEQQMLVIGRALMGNPTLLLLDEPSEGLAPVIVQQIAVQIGALRKAGTTILLAEQNMHFCLHVASHVAVIDKGRIVYCDSAQALRNNDEIKRRYLSV</sequence>
<dbReference type="GO" id="GO:0015807">
    <property type="term" value="P:L-amino acid transport"/>
    <property type="evidence" value="ECO:0007669"/>
    <property type="project" value="TreeGrafter"/>
</dbReference>
<dbReference type="PANTHER" id="PTHR43820">
    <property type="entry name" value="HIGH-AFFINITY BRANCHED-CHAIN AMINO ACID TRANSPORT ATP-BINDING PROTEIN LIVF"/>
    <property type="match status" value="1"/>
</dbReference>
<dbReference type="SMART" id="SM00382">
    <property type="entry name" value="AAA"/>
    <property type="match status" value="1"/>
</dbReference>
<dbReference type="Gene3D" id="3.40.50.300">
    <property type="entry name" value="P-loop containing nucleotide triphosphate hydrolases"/>
    <property type="match status" value="1"/>
</dbReference>